<name>A0A417YXN3_9BACI</name>
<keyword evidence="1" id="KW-0067">ATP-binding</keyword>
<accession>A0A417YXN3</accession>
<comment type="caution">
    <text evidence="1">The sequence shown here is derived from an EMBL/GenBank/DDBJ whole genome shotgun (WGS) entry which is preliminary data.</text>
</comment>
<evidence type="ECO:0000313" key="1">
    <source>
        <dbReference type="EMBL" id="RHW42306.1"/>
    </source>
</evidence>
<reference evidence="1 2" key="1">
    <citation type="journal article" date="2017" name="Int. J. Syst. Evol. Microbiol.">
        <title>Bacillus notoginsengisoli sp. nov., a novel bacterium isolated from the rhizosphere of Panax notoginseng.</title>
        <authorList>
            <person name="Zhang M.Y."/>
            <person name="Cheng J."/>
            <person name="Cai Y."/>
            <person name="Zhang T.Y."/>
            <person name="Wu Y.Y."/>
            <person name="Manikprabhu D."/>
            <person name="Li W.J."/>
            <person name="Zhang Y.X."/>
        </authorList>
    </citation>
    <scope>NUCLEOTIDE SEQUENCE [LARGE SCALE GENOMIC DNA]</scope>
    <source>
        <strain evidence="1 2">JCM 30743</strain>
    </source>
</reference>
<protein>
    <submittedName>
        <fullName evidence="1">ABC transporter ATP-binding protein</fullName>
    </submittedName>
</protein>
<dbReference type="Proteomes" id="UP000284416">
    <property type="component" value="Unassembled WGS sequence"/>
</dbReference>
<dbReference type="EMBL" id="QWEG01000003">
    <property type="protein sequence ID" value="RHW42306.1"/>
    <property type="molecule type" value="Genomic_DNA"/>
</dbReference>
<dbReference type="AlphaFoldDB" id="A0A417YXN3"/>
<evidence type="ECO:0000313" key="2">
    <source>
        <dbReference type="Proteomes" id="UP000284416"/>
    </source>
</evidence>
<keyword evidence="2" id="KW-1185">Reference proteome</keyword>
<proteinExistence type="predicted"/>
<keyword evidence="1" id="KW-0547">Nucleotide-binding</keyword>
<sequence length="97" mass="11120">MSQDEVEAIVEAKIKEHEATLEKNAPKQETIEEDYSLTEKQITFALSLLGKINEYELAIDPANLTLKDLNKLIAYNRFKNKGILVNLEKKGVIRKKF</sequence>
<organism evidence="1 2">
    <name type="scientific">Neobacillus notoginsengisoli</name>
    <dbReference type="NCBI Taxonomy" id="1578198"/>
    <lineage>
        <taxon>Bacteria</taxon>
        <taxon>Bacillati</taxon>
        <taxon>Bacillota</taxon>
        <taxon>Bacilli</taxon>
        <taxon>Bacillales</taxon>
        <taxon>Bacillaceae</taxon>
        <taxon>Neobacillus</taxon>
    </lineage>
</organism>
<dbReference type="GO" id="GO:0005524">
    <property type="term" value="F:ATP binding"/>
    <property type="evidence" value="ECO:0007669"/>
    <property type="project" value="UniProtKB-KW"/>
</dbReference>
<gene>
    <name evidence="1" type="ORF">D1B31_04675</name>
</gene>
<dbReference type="OrthoDB" id="647741at2"/>